<feature type="DNA-binding region" description="H-T-H motif" evidence="2">
    <location>
        <begin position="51"/>
        <end position="70"/>
    </location>
</feature>
<evidence type="ECO:0000313" key="5">
    <source>
        <dbReference type="Proteomes" id="UP000005602"/>
    </source>
</evidence>
<evidence type="ECO:0000256" key="2">
    <source>
        <dbReference type="PROSITE-ProRule" id="PRU00335"/>
    </source>
</evidence>
<dbReference type="InterPro" id="IPR050624">
    <property type="entry name" value="HTH-type_Tx_Regulator"/>
</dbReference>
<dbReference type="Pfam" id="PF14278">
    <property type="entry name" value="TetR_C_8"/>
    <property type="match status" value="1"/>
</dbReference>
<keyword evidence="5" id="KW-1185">Reference proteome</keyword>
<proteinExistence type="predicted"/>
<dbReference type="Proteomes" id="UP000005602">
    <property type="component" value="Unassembled WGS sequence"/>
</dbReference>
<dbReference type="EMBL" id="ABJK02000022">
    <property type="protein sequence ID" value="EDT46832.1"/>
    <property type="molecule type" value="Genomic_DNA"/>
</dbReference>
<dbReference type="Pfam" id="PF00440">
    <property type="entry name" value="TetR_N"/>
    <property type="match status" value="1"/>
</dbReference>
<evidence type="ECO:0000256" key="1">
    <source>
        <dbReference type="ARBA" id="ARBA00023125"/>
    </source>
</evidence>
<dbReference type="PANTHER" id="PTHR43479:SF7">
    <property type="entry name" value="TETR-FAMILY TRANSCRIPTIONAL REGULATOR"/>
    <property type="match status" value="1"/>
</dbReference>
<dbReference type="InterPro" id="IPR009057">
    <property type="entry name" value="Homeodomain-like_sf"/>
</dbReference>
<dbReference type="InterPro" id="IPR001647">
    <property type="entry name" value="HTH_TetR"/>
</dbReference>
<name>A0ABM9XCI3_9STRE</name>
<dbReference type="Gene3D" id="1.10.357.10">
    <property type="entry name" value="Tetracycline Repressor, domain 2"/>
    <property type="match status" value="1"/>
</dbReference>
<reference evidence="4" key="2">
    <citation type="submission" date="2013-09" db="EMBL/GenBank/DDBJ databases">
        <title>Draft genome sequence of Streptococcus infantarius subsp. infantarius ATCC BAA-102.</title>
        <authorList>
            <person name="Sudarsanam P."/>
            <person name="Ley R."/>
            <person name="Guruge J."/>
            <person name="Turnbaugh P.J."/>
            <person name="Mahowald M."/>
            <person name="Liep D."/>
            <person name="Gordon J."/>
        </authorList>
    </citation>
    <scope>NUCLEOTIDE SEQUENCE</scope>
    <source>
        <strain evidence="4">ATCC BAA-102</strain>
    </source>
</reference>
<reference evidence="4" key="1">
    <citation type="submission" date="2008-03" db="EMBL/GenBank/DDBJ databases">
        <authorList>
            <person name="Fulton L."/>
            <person name="Clifton S."/>
            <person name="Fulton B."/>
            <person name="Xu J."/>
            <person name="Minx P."/>
            <person name="Pepin K.H."/>
            <person name="Johnson M."/>
            <person name="Thiruvilangam P."/>
            <person name="Bhonagiri V."/>
            <person name="Nash W.E."/>
            <person name="Mardis E.R."/>
            <person name="Wilson R.K."/>
        </authorList>
    </citation>
    <scope>NUCLEOTIDE SEQUENCE</scope>
    <source>
        <strain evidence="4">ATCC BAA-102</strain>
    </source>
</reference>
<keyword evidence="1 2" id="KW-0238">DNA-binding</keyword>
<accession>A0ABM9XCI3</accession>
<gene>
    <name evidence="4" type="ORF">STRINF_01837</name>
</gene>
<dbReference type="InterPro" id="IPR039532">
    <property type="entry name" value="TetR_C_Firmicutes"/>
</dbReference>
<evidence type="ECO:0000259" key="3">
    <source>
        <dbReference type="PROSITE" id="PS50977"/>
    </source>
</evidence>
<dbReference type="PANTHER" id="PTHR43479">
    <property type="entry name" value="ACREF/ENVCD OPERON REPRESSOR-RELATED"/>
    <property type="match status" value="1"/>
</dbReference>
<dbReference type="PROSITE" id="PS50977">
    <property type="entry name" value="HTH_TETR_2"/>
    <property type="match status" value="1"/>
</dbReference>
<dbReference type="SUPFAM" id="SSF46689">
    <property type="entry name" value="Homeodomain-like"/>
    <property type="match status" value="1"/>
</dbReference>
<sequence>MLFKQHIPDNLLFISGGVAVKFTDIRYLRTEKLIFDAFAKLLSEKPYEKITVQDIADEAMINRATFYAHYADKDDLQKGIQQQVLEQMSDMIDAAQITNGERVKVKRAEKLLTEFYHGLEKNAAIAKIVLKSISQEVMQEEFGSLVHEKYDHLLAKLNVTESGEQVPTEFIVAYLTSIFSGTLLWWIKSNFSMPAKELARLVLTLVSNGHLTVMGVIIDRED</sequence>
<comment type="caution">
    <text evidence="4">The sequence shown here is derived from an EMBL/GenBank/DDBJ whole genome shotgun (WGS) entry which is preliminary data.</text>
</comment>
<evidence type="ECO:0000313" key="4">
    <source>
        <dbReference type="EMBL" id="EDT46832.1"/>
    </source>
</evidence>
<protein>
    <submittedName>
        <fullName evidence="4">Transcriptional regulator, TetR family</fullName>
    </submittedName>
</protein>
<feature type="domain" description="HTH tetR-type" evidence="3">
    <location>
        <begin position="28"/>
        <end position="88"/>
    </location>
</feature>
<organism evidence="4 5">
    <name type="scientific">Streptococcus infantarius subsp. infantarius ATCC BAA-102</name>
    <dbReference type="NCBI Taxonomy" id="471872"/>
    <lineage>
        <taxon>Bacteria</taxon>
        <taxon>Bacillati</taxon>
        <taxon>Bacillota</taxon>
        <taxon>Bacilli</taxon>
        <taxon>Lactobacillales</taxon>
        <taxon>Streptococcaceae</taxon>
        <taxon>Streptococcus</taxon>
    </lineage>
</organism>